<reference evidence="5" key="1">
    <citation type="submission" date="2020-06" db="EMBL/GenBank/DDBJ databases">
        <authorList>
            <person name="Li T."/>
            <person name="Hu X."/>
            <person name="Zhang T."/>
            <person name="Song X."/>
            <person name="Zhang H."/>
            <person name="Dai N."/>
            <person name="Sheng W."/>
            <person name="Hou X."/>
            <person name="Wei L."/>
        </authorList>
    </citation>
    <scope>NUCLEOTIDE SEQUENCE</scope>
    <source>
        <strain evidence="5">3651</strain>
        <tissue evidence="5">Leaf</tissue>
    </source>
</reference>
<comment type="similarity">
    <text evidence="1">Belongs to the FAM91 family.</text>
</comment>
<feature type="compositionally biased region" description="Low complexity" evidence="2">
    <location>
        <begin position="424"/>
        <end position="433"/>
    </location>
</feature>
<evidence type="ECO:0000259" key="4">
    <source>
        <dbReference type="Pfam" id="PF14648"/>
    </source>
</evidence>
<feature type="domain" description="FAM91 N-terminal" evidence="3">
    <location>
        <begin position="101"/>
        <end position="392"/>
    </location>
</feature>
<dbReference type="Proteomes" id="UP001293254">
    <property type="component" value="Unassembled WGS sequence"/>
</dbReference>
<dbReference type="Pfam" id="PF14647">
    <property type="entry name" value="FAM91_N"/>
    <property type="match status" value="1"/>
</dbReference>
<feature type="compositionally biased region" description="Polar residues" evidence="2">
    <location>
        <begin position="603"/>
        <end position="617"/>
    </location>
</feature>
<feature type="domain" description="FAM91 C-terminal" evidence="4">
    <location>
        <begin position="649"/>
        <end position="864"/>
    </location>
</feature>
<evidence type="ECO:0000259" key="3">
    <source>
        <dbReference type="Pfam" id="PF14647"/>
    </source>
</evidence>
<dbReference type="InterPro" id="IPR039199">
    <property type="entry name" value="FAM91"/>
</dbReference>
<sequence>MSDDGSMFEEPWSGESEHFGITFLDGSISSCPFHVSNLRYIDAKLSSPKLDPAFPQLSPLNSGNFIFPTARQAVISRRFGAGCKMQRAPATIEEQLILKAIADECQWDSLPKRLQSTLNSKEEWHRRVIEHCIKKRLLWNSCFARKVCKEGEYYEEMMRYLRRNLALFPYHLAEYVCRVMRVSPFKYYCDMIFEVMKNEQPYDSIPNFSAADALRLTGIGRNEFIDIMNKCRSKKIMWKLNKSIAKELLPTEPVEFVIEPWWGVCLVNFTLEEFKKLSEEETATIDKICKEEANSFILFDPEIIKGLYRRGLVYFDVPVYADDRFKVSRLEGFVSNREQLYEDPIEELLYAVFVVSSENSTVAELATTLQADISQLQAAASFACRLGWAVKLIDPASILQESNAHGSPKSILGDEEDGAHANMGSSNLSSDGSSLHPGDILWTDNSIAAADCSRVAFVVDANITSYLMMGSVSPGLKSHAVTLYEAGKLGHASIADLCRDLVTLESAKFEGELQEFADHAFSLRCILECLTSGGIVADGRENIGSISLSKEEATSFSVDVCYGDKSTDSGMNRSELNMEDHEPLMMRDSSGSAEPPTERTTDENFSTTLSEESNSYAEDSKLGHSSKINEKSHCVEGMGTGKEIKKLRKYRVDILRCESLAALAPATLDRLFHRDYDIIMSMIPLPHSSVLPGPKGPIHFGPPSHSSMTSWMKLVLYSALSSGPLSVVLMKGQCLRLLPAPLAGCEKALVWSWDGSTIGGLGGKLEGNLVKGSILLHCLNSLLKCTAVLVQPLSRYDLDDGGKVVTLDVPLPLKNSDGSMASIGEELGLCREESLKLNTLLHNISNKINLWTMGYIRLLRLFKEGESENFSVDTEKYEWVPLSAEFGIPLFSPKLCNNICKRVVSSKLLQTDLQNEHHEAMQDLRSRLRDVCAEYQATGPTAKLLYQKEHQKDKDSSRELMTYASGRWNPLSDPSSPISGALSENQRLKLANRQRCRTEVLSFDGTILRSYSLSPVYEATTRPLEDSLSIGTAKGESEDGDSKEVILPGVNLLFDGSELHPFEIGACLQARQPVSLIAEASAASASLAVKQKV</sequence>
<accession>A0AAE1YEK1</accession>
<feature type="region of interest" description="Disordered" evidence="2">
    <location>
        <begin position="403"/>
        <end position="433"/>
    </location>
</feature>
<dbReference type="PANTHER" id="PTHR28441:SF2">
    <property type="entry name" value="PROTEIN FAM91A1"/>
    <property type="match status" value="1"/>
</dbReference>
<dbReference type="InterPro" id="IPR028091">
    <property type="entry name" value="FAM91_N_dom"/>
</dbReference>
<dbReference type="EMBL" id="JACGWO010000004">
    <property type="protein sequence ID" value="KAK4428618.1"/>
    <property type="molecule type" value="Genomic_DNA"/>
</dbReference>
<dbReference type="InterPro" id="IPR028097">
    <property type="entry name" value="FAM91_C_dom"/>
</dbReference>
<reference evidence="5" key="2">
    <citation type="journal article" date="2024" name="Plant">
        <title>Genomic evolution and insights into agronomic trait innovations of Sesamum species.</title>
        <authorList>
            <person name="Miao H."/>
            <person name="Wang L."/>
            <person name="Qu L."/>
            <person name="Liu H."/>
            <person name="Sun Y."/>
            <person name="Le M."/>
            <person name="Wang Q."/>
            <person name="Wei S."/>
            <person name="Zheng Y."/>
            <person name="Lin W."/>
            <person name="Duan Y."/>
            <person name="Cao H."/>
            <person name="Xiong S."/>
            <person name="Wang X."/>
            <person name="Wei L."/>
            <person name="Li C."/>
            <person name="Ma Q."/>
            <person name="Ju M."/>
            <person name="Zhao R."/>
            <person name="Li G."/>
            <person name="Mu C."/>
            <person name="Tian Q."/>
            <person name="Mei H."/>
            <person name="Zhang T."/>
            <person name="Gao T."/>
            <person name="Zhang H."/>
        </authorList>
    </citation>
    <scope>NUCLEOTIDE SEQUENCE</scope>
    <source>
        <strain evidence="5">3651</strain>
    </source>
</reference>
<evidence type="ECO:0000256" key="1">
    <source>
        <dbReference type="ARBA" id="ARBA00010319"/>
    </source>
</evidence>
<feature type="region of interest" description="Disordered" evidence="2">
    <location>
        <begin position="567"/>
        <end position="623"/>
    </location>
</feature>
<organism evidence="5 6">
    <name type="scientific">Sesamum alatum</name>
    <dbReference type="NCBI Taxonomy" id="300844"/>
    <lineage>
        <taxon>Eukaryota</taxon>
        <taxon>Viridiplantae</taxon>
        <taxon>Streptophyta</taxon>
        <taxon>Embryophyta</taxon>
        <taxon>Tracheophyta</taxon>
        <taxon>Spermatophyta</taxon>
        <taxon>Magnoliopsida</taxon>
        <taxon>eudicotyledons</taxon>
        <taxon>Gunneridae</taxon>
        <taxon>Pentapetalae</taxon>
        <taxon>asterids</taxon>
        <taxon>lamiids</taxon>
        <taxon>Lamiales</taxon>
        <taxon>Pedaliaceae</taxon>
        <taxon>Sesamum</taxon>
    </lineage>
</organism>
<feature type="domain" description="FAM91 C-terminal" evidence="4">
    <location>
        <begin position="866"/>
        <end position="954"/>
    </location>
</feature>
<protein>
    <submittedName>
        <fullName evidence="5">Protein FAM91A1</fullName>
    </submittedName>
</protein>
<gene>
    <name evidence="5" type="ORF">Salat_1161600</name>
</gene>
<dbReference type="PANTHER" id="PTHR28441">
    <property type="entry name" value="PROTEIN FAM91A1"/>
    <property type="match status" value="1"/>
</dbReference>
<name>A0AAE1YEK1_9LAMI</name>
<comment type="caution">
    <text evidence="5">The sequence shown here is derived from an EMBL/GenBank/DDBJ whole genome shotgun (WGS) entry which is preliminary data.</text>
</comment>
<feature type="domain" description="FAM91 C-terminal" evidence="4">
    <location>
        <begin position="453"/>
        <end position="533"/>
    </location>
</feature>
<dbReference type="AlphaFoldDB" id="A0AAE1YEK1"/>
<proteinExistence type="inferred from homology"/>
<feature type="compositionally biased region" description="Basic and acidic residues" evidence="2">
    <location>
        <begin position="576"/>
        <end position="585"/>
    </location>
</feature>
<evidence type="ECO:0000313" key="6">
    <source>
        <dbReference type="Proteomes" id="UP001293254"/>
    </source>
</evidence>
<dbReference type="Pfam" id="PF14648">
    <property type="entry name" value="FAM91_C"/>
    <property type="match status" value="3"/>
</dbReference>
<evidence type="ECO:0000313" key="5">
    <source>
        <dbReference type="EMBL" id="KAK4428618.1"/>
    </source>
</evidence>
<keyword evidence="6" id="KW-1185">Reference proteome</keyword>
<evidence type="ECO:0000256" key="2">
    <source>
        <dbReference type="SAM" id="MobiDB-lite"/>
    </source>
</evidence>